<dbReference type="InterPro" id="IPR037294">
    <property type="entry name" value="ABC_BtuC-like"/>
</dbReference>
<dbReference type="Pfam" id="PF00950">
    <property type="entry name" value="ABC-3"/>
    <property type="match status" value="1"/>
</dbReference>
<dbReference type="SUPFAM" id="SSF81345">
    <property type="entry name" value="ABC transporter involved in vitamin B12 uptake, BtuC"/>
    <property type="match status" value="1"/>
</dbReference>
<feature type="transmembrane region" description="Helical" evidence="9">
    <location>
        <begin position="256"/>
        <end position="276"/>
    </location>
</feature>
<evidence type="ECO:0000256" key="9">
    <source>
        <dbReference type="SAM" id="Phobius"/>
    </source>
</evidence>
<dbReference type="EMBL" id="CP114063">
    <property type="protein sequence ID" value="WAT24697.1"/>
    <property type="molecule type" value="Genomic_DNA"/>
</dbReference>
<proteinExistence type="inferred from homology"/>
<sequence length="286" mass="30509">MMGALSVVMITAVSCALLGVFLVLKNMAMVADALSHTVLLGIVLGYFIAGDLDSPILFVGAALFGVMTVYAIEYAVNKFAIQSDAATGLVFTLLFALAIILISKYARNVHLDVDVVLSGEVVFATLNTMEIFGIQVPISFARMFVMLVINLAFVAVTYQQLKVSIFDPVYAKSIGVAVGFLNLVLMILVSITTVVAFDAVGAILVISLMVAPALSAHLLSKRLSIMLLVALLYGVINSVLGYYVAIYFNVSISGTIAFAGFVTFLLTLLFAPNGLIGKRFKRAKQA</sequence>
<evidence type="ECO:0000313" key="10">
    <source>
        <dbReference type="EMBL" id="WAT24697.1"/>
    </source>
</evidence>
<evidence type="ECO:0000256" key="8">
    <source>
        <dbReference type="RuleBase" id="RU003943"/>
    </source>
</evidence>
<feature type="transmembrane region" description="Helical" evidence="9">
    <location>
        <begin position="55"/>
        <end position="76"/>
    </location>
</feature>
<evidence type="ECO:0000256" key="7">
    <source>
        <dbReference type="ARBA" id="ARBA00023136"/>
    </source>
</evidence>
<dbReference type="PANTHER" id="PTHR30477">
    <property type="entry name" value="ABC-TRANSPORTER METAL-BINDING PROTEIN"/>
    <property type="match status" value="1"/>
</dbReference>
<evidence type="ECO:0000256" key="2">
    <source>
        <dbReference type="ARBA" id="ARBA00008034"/>
    </source>
</evidence>
<dbReference type="GO" id="GO:0043190">
    <property type="term" value="C:ATP-binding cassette (ABC) transporter complex"/>
    <property type="evidence" value="ECO:0007669"/>
    <property type="project" value="InterPro"/>
</dbReference>
<keyword evidence="3 8" id="KW-0813">Transport</keyword>
<keyword evidence="5 8" id="KW-0812">Transmembrane</keyword>
<dbReference type="RefSeq" id="WP_269105088.1">
    <property type="nucleotide sequence ID" value="NZ_CP114063.1"/>
</dbReference>
<dbReference type="Proteomes" id="UP001164714">
    <property type="component" value="Chromosome"/>
</dbReference>
<organism evidence="10 11">
    <name type="scientific">Aerococcus urinaeequi</name>
    <dbReference type="NCBI Taxonomy" id="51665"/>
    <lineage>
        <taxon>Bacteria</taxon>
        <taxon>Bacillati</taxon>
        <taxon>Bacillota</taxon>
        <taxon>Bacilli</taxon>
        <taxon>Lactobacillales</taxon>
        <taxon>Aerococcaceae</taxon>
        <taxon>Aerococcus</taxon>
    </lineage>
</organism>
<evidence type="ECO:0000256" key="1">
    <source>
        <dbReference type="ARBA" id="ARBA00004651"/>
    </source>
</evidence>
<dbReference type="GO" id="GO:0010043">
    <property type="term" value="P:response to zinc ion"/>
    <property type="evidence" value="ECO:0007669"/>
    <property type="project" value="TreeGrafter"/>
</dbReference>
<reference evidence="10" key="1">
    <citation type="submission" date="2022-12" db="EMBL/GenBank/DDBJ databases">
        <title>Whole genome sequence analysis of a duck derived balloon bacteium Aerococcus urinaeequi henan2020.</title>
        <authorList>
            <person name="Zhang H."/>
            <person name="Qiao H.X."/>
            <person name="Bian C.Z."/>
            <person name="Shu J.C."/>
        </authorList>
    </citation>
    <scope>NUCLEOTIDE SEQUENCE</scope>
    <source>
        <strain evidence="10">2020-HN-1</strain>
    </source>
</reference>
<accession>A0AA47J1N8</accession>
<evidence type="ECO:0000313" key="11">
    <source>
        <dbReference type="Proteomes" id="UP001164714"/>
    </source>
</evidence>
<feature type="transmembrane region" description="Helical" evidence="9">
    <location>
        <begin position="6"/>
        <end position="24"/>
    </location>
</feature>
<feature type="transmembrane region" description="Helical" evidence="9">
    <location>
        <begin position="31"/>
        <end position="49"/>
    </location>
</feature>
<protein>
    <submittedName>
        <fullName evidence="10">Metal ABC transporter permease</fullName>
    </submittedName>
</protein>
<feature type="transmembrane region" description="Helical" evidence="9">
    <location>
        <begin position="226"/>
        <end position="250"/>
    </location>
</feature>
<comment type="subcellular location">
    <subcellularLocation>
        <location evidence="1 8">Cell membrane</location>
        <topology evidence="1 8">Multi-pass membrane protein</topology>
    </subcellularLocation>
</comment>
<feature type="transmembrane region" description="Helical" evidence="9">
    <location>
        <begin position="88"/>
        <end position="106"/>
    </location>
</feature>
<feature type="transmembrane region" description="Helical" evidence="9">
    <location>
        <begin position="139"/>
        <end position="158"/>
    </location>
</feature>
<comment type="similarity">
    <text evidence="2 8">Belongs to the ABC-3 integral membrane protein family.</text>
</comment>
<dbReference type="InterPro" id="IPR001626">
    <property type="entry name" value="ABC_TroCD"/>
</dbReference>
<evidence type="ECO:0000256" key="3">
    <source>
        <dbReference type="ARBA" id="ARBA00022448"/>
    </source>
</evidence>
<dbReference type="Gene3D" id="1.10.3470.10">
    <property type="entry name" value="ABC transporter involved in vitamin B12 uptake, BtuC"/>
    <property type="match status" value="1"/>
</dbReference>
<dbReference type="AlphaFoldDB" id="A0AA47J1N8"/>
<evidence type="ECO:0000256" key="6">
    <source>
        <dbReference type="ARBA" id="ARBA00022989"/>
    </source>
</evidence>
<feature type="transmembrane region" description="Helical" evidence="9">
    <location>
        <begin position="199"/>
        <end position="219"/>
    </location>
</feature>
<evidence type="ECO:0000256" key="4">
    <source>
        <dbReference type="ARBA" id="ARBA00022475"/>
    </source>
</evidence>
<gene>
    <name evidence="10" type="ORF">OZ415_00885</name>
</gene>
<name>A0AA47J1N8_9LACT</name>
<dbReference type="PANTHER" id="PTHR30477:SF8">
    <property type="entry name" value="METAL TRANSPORT SYSTEM MEMBRANE PROTEIN CT_070-RELATED"/>
    <property type="match status" value="1"/>
</dbReference>
<feature type="transmembrane region" description="Helical" evidence="9">
    <location>
        <begin position="170"/>
        <end position="193"/>
    </location>
</feature>
<keyword evidence="6 9" id="KW-1133">Transmembrane helix</keyword>
<keyword evidence="4" id="KW-1003">Cell membrane</keyword>
<dbReference type="GO" id="GO:0055085">
    <property type="term" value="P:transmembrane transport"/>
    <property type="evidence" value="ECO:0007669"/>
    <property type="project" value="InterPro"/>
</dbReference>
<keyword evidence="7 9" id="KW-0472">Membrane</keyword>
<evidence type="ECO:0000256" key="5">
    <source>
        <dbReference type="ARBA" id="ARBA00022692"/>
    </source>
</evidence>